<name>A0A1H6YRY0_9GAMM</name>
<dbReference type="RefSeq" id="WP_091340002.1">
    <property type="nucleotide sequence ID" value="NZ_FNYC01000007.1"/>
</dbReference>
<dbReference type="InterPro" id="IPR032710">
    <property type="entry name" value="NTF2-like_dom_sf"/>
</dbReference>
<dbReference type="SUPFAM" id="SSF54427">
    <property type="entry name" value="NTF2-like"/>
    <property type="match status" value="1"/>
</dbReference>
<evidence type="ECO:0000313" key="3">
    <source>
        <dbReference type="Proteomes" id="UP000199420"/>
    </source>
</evidence>
<dbReference type="EMBL" id="FNYC01000007">
    <property type="protein sequence ID" value="SEJ40012.1"/>
    <property type="molecule type" value="Genomic_DNA"/>
</dbReference>
<dbReference type="Pfam" id="PF12680">
    <property type="entry name" value="SnoaL_2"/>
    <property type="match status" value="1"/>
</dbReference>
<dbReference type="OrthoDB" id="9808719at2"/>
<dbReference type="Proteomes" id="UP000199420">
    <property type="component" value="Unassembled WGS sequence"/>
</dbReference>
<reference evidence="2 3" key="1">
    <citation type="submission" date="2016-10" db="EMBL/GenBank/DDBJ databases">
        <authorList>
            <person name="de Groot N.N."/>
        </authorList>
    </citation>
    <scope>NUCLEOTIDE SEQUENCE [LARGE SCALE GENOMIC DNA]</scope>
    <source>
        <strain evidence="2 3">DSM 26515</strain>
    </source>
</reference>
<dbReference type="Gene3D" id="3.10.450.50">
    <property type="match status" value="1"/>
</dbReference>
<sequence length="122" mass="13694">MHATHELIANYIRSWNEADPLRRRALIEDVYAEHATYTDPMVQAHGWEGIDATIAAVQDMFPGHRFSLAGEVDAHHGLARFQWHLSAPGTAEPRVIGFDVAELDEGRIRRVHGFLDKVPMAA</sequence>
<evidence type="ECO:0000259" key="1">
    <source>
        <dbReference type="Pfam" id="PF12680"/>
    </source>
</evidence>
<organism evidence="2 3">
    <name type="scientific">Frateuria terrea</name>
    <dbReference type="NCBI Taxonomy" id="529704"/>
    <lineage>
        <taxon>Bacteria</taxon>
        <taxon>Pseudomonadati</taxon>
        <taxon>Pseudomonadota</taxon>
        <taxon>Gammaproteobacteria</taxon>
        <taxon>Lysobacterales</taxon>
        <taxon>Rhodanobacteraceae</taxon>
        <taxon>Frateuria</taxon>
    </lineage>
</organism>
<feature type="domain" description="SnoaL-like" evidence="1">
    <location>
        <begin position="10"/>
        <end position="110"/>
    </location>
</feature>
<gene>
    <name evidence="2" type="ORF">SAMN04487997_3211</name>
</gene>
<dbReference type="AlphaFoldDB" id="A0A1H6YRY0"/>
<protein>
    <submittedName>
        <fullName evidence="2">SnoaL-like domain-containing protein</fullName>
    </submittedName>
</protein>
<accession>A0A1H6YRY0</accession>
<proteinExistence type="predicted"/>
<dbReference type="InterPro" id="IPR037401">
    <property type="entry name" value="SnoaL-like"/>
</dbReference>
<evidence type="ECO:0000313" key="2">
    <source>
        <dbReference type="EMBL" id="SEJ40012.1"/>
    </source>
</evidence>
<keyword evidence="3" id="KW-1185">Reference proteome</keyword>
<dbReference type="STRING" id="529704.SAMN02927913_3471"/>